<comment type="caution">
    <text evidence="9">The sequence shown here is derived from an EMBL/GenBank/DDBJ whole genome shotgun (WGS) entry which is preliminary data.</text>
</comment>
<evidence type="ECO:0000256" key="4">
    <source>
        <dbReference type="ARBA" id="ARBA00022679"/>
    </source>
</evidence>
<feature type="non-terminal residue" evidence="9">
    <location>
        <position position="1"/>
    </location>
</feature>
<sequence length="95" mass="11739">PWIEKGYVTLHDIRDQERFDGYYNNKFLIVNDCLQKYRFLAKWIFFFDEMSSYLCLERVLSSLWLIRYQIITQFNTERMSMSNKLCLEEVHDKCF</sequence>
<keyword evidence="7" id="KW-0472">Membrane</keyword>
<dbReference type="GO" id="GO:0016757">
    <property type="term" value="F:glycosyltransferase activity"/>
    <property type="evidence" value="ECO:0007669"/>
    <property type="project" value="UniProtKB-UniRule"/>
</dbReference>
<dbReference type="GO" id="GO:0016020">
    <property type="term" value="C:membrane"/>
    <property type="evidence" value="ECO:0007669"/>
    <property type="project" value="UniProtKB-SubCell"/>
</dbReference>
<dbReference type="EMBL" id="RXGB01000196">
    <property type="protein sequence ID" value="TMX04628.1"/>
    <property type="molecule type" value="Genomic_DNA"/>
</dbReference>
<evidence type="ECO:0000256" key="2">
    <source>
        <dbReference type="ARBA" id="ARBA00007647"/>
    </source>
</evidence>
<evidence type="ECO:0000256" key="5">
    <source>
        <dbReference type="ARBA" id="ARBA00022692"/>
    </source>
</evidence>
<keyword evidence="3 8" id="KW-0328">Glycosyltransferase</keyword>
<reference evidence="9" key="1">
    <citation type="submission" date="2019-05" db="EMBL/GenBank/DDBJ databases">
        <title>The de novo reference genome and transcriptome assemblies of the wild tomato species Solanum chilense.</title>
        <authorList>
            <person name="Stam R."/>
            <person name="Nosenko T."/>
            <person name="Hoerger A.C."/>
            <person name="Stephan W."/>
            <person name="Seidel M.A."/>
            <person name="Kuhn J.M.M."/>
            <person name="Haberer G."/>
            <person name="Tellier A."/>
        </authorList>
    </citation>
    <scope>NUCLEOTIDE SEQUENCE</scope>
    <source>
        <tissue evidence="9">Mature leaves</tissue>
    </source>
</reference>
<dbReference type="AlphaFoldDB" id="A0A6N2CEK2"/>
<proteinExistence type="inferred from homology"/>
<organism evidence="9">
    <name type="scientific">Solanum chilense</name>
    <name type="common">Tomato</name>
    <name type="synonym">Lycopersicon chilense</name>
    <dbReference type="NCBI Taxonomy" id="4083"/>
    <lineage>
        <taxon>Eukaryota</taxon>
        <taxon>Viridiplantae</taxon>
        <taxon>Streptophyta</taxon>
        <taxon>Embryophyta</taxon>
        <taxon>Tracheophyta</taxon>
        <taxon>Spermatophyta</taxon>
        <taxon>Magnoliopsida</taxon>
        <taxon>eudicotyledons</taxon>
        <taxon>Gunneridae</taxon>
        <taxon>Pentapetalae</taxon>
        <taxon>asterids</taxon>
        <taxon>lamiids</taxon>
        <taxon>Solanales</taxon>
        <taxon>Solanaceae</taxon>
        <taxon>Solanoideae</taxon>
        <taxon>Solaneae</taxon>
        <taxon>Solanum</taxon>
        <taxon>Solanum subgen. Lycopersicon</taxon>
    </lineage>
</organism>
<evidence type="ECO:0000256" key="7">
    <source>
        <dbReference type="ARBA" id="ARBA00023136"/>
    </source>
</evidence>
<evidence type="ECO:0000256" key="8">
    <source>
        <dbReference type="RuleBase" id="RU366017"/>
    </source>
</evidence>
<evidence type="ECO:0000256" key="6">
    <source>
        <dbReference type="ARBA" id="ARBA00022989"/>
    </source>
</evidence>
<comment type="subcellular location">
    <subcellularLocation>
        <location evidence="1">Membrane</location>
        <topology evidence="1">Single-pass membrane protein</topology>
    </subcellularLocation>
</comment>
<evidence type="ECO:0000256" key="3">
    <source>
        <dbReference type="ARBA" id="ARBA00022676"/>
    </source>
</evidence>
<keyword evidence="6" id="KW-1133">Transmembrane helix</keyword>
<dbReference type="Pfam" id="PF01697">
    <property type="entry name" value="Glyco_transf_92"/>
    <property type="match status" value="1"/>
</dbReference>
<comment type="similarity">
    <text evidence="2 8">Belongs to the glycosyltransferase 92 family.</text>
</comment>
<keyword evidence="4 8" id="KW-0808">Transferase</keyword>
<accession>A0A6N2CEK2</accession>
<dbReference type="GO" id="GO:0005737">
    <property type="term" value="C:cytoplasm"/>
    <property type="evidence" value="ECO:0007669"/>
    <property type="project" value="TreeGrafter"/>
</dbReference>
<keyword evidence="5" id="KW-0812">Transmembrane</keyword>
<dbReference type="PANTHER" id="PTHR21461:SF12">
    <property type="entry name" value="GALACTAN BETA-1,4-GALACTOSYLTRANSFERASE GALS2"/>
    <property type="match status" value="1"/>
</dbReference>
<dbReference type="EC" id="2.4.1.-" evidence="8"/>
<dbReference type="PANTHER" id="PTHR21461">
    <property type="entry name" value="GLYCOSYLTRANSFERASE FAMILY 92 PROTEIN"/>
    <property type="match status" value="1"/>
</dbReference>
<evidence type="ECO:0000256" key="1">
    <source>
        <dbReference type="ARBA" id="ARBA00004167"/>
    </source>
</evidence>
<evidence type="ECO:0000313" key="9">
    <source>
        <dbReference type="EMBL" id="TMX04628.1"/>
    </source>
</evidence>
<gene>
    <name evidence="9" type="ORF">EJD97_006650</name>
</gene>
<name>A0A6N2CEK2_SOLCI</name>
<protein>
    <recommendedName>
        <fullName evidence="8">Glycosyltransferase family 92 protein</fullName>
        <ecNumber evidence="8">2.4.1.-</ecNumber>
    </recommendedName>
</protein>
<dbReference type="InterPro" id="IPR008166">
    <property type="entry name" value="Glyco_transf_92"/>
</dbReference>